<evidence type="ECO:0000313" key="3">
    <source>
        <dbReference type="EMBL" id="GGR51172.1"/>
    </source>
</evidence>
<evidence type="ECO:0000259" key="2">
    <source>
        <dbReference type="PROSITE" id="PS51186"/>
    </source>
</evidence>
<reference evidence="3" key="2">
    <citation type="submission" date="2020-09" db="EMBL/GenBank/DDBJ databases">
        <authorList>
            <person name="Sun Q."/>
            <person name="Ohkuma M."/>
        </authorList>
    </citation>
    <scope>NUCLEOTIDE SEQUENCE</scope>
    <source>
        <strain evidence="3">JCM 4346</strain>
    </source>
</reference>
<dbReference type="EMBL" id="BMSX01000026">
    <property type="protein sequence ID" value="GGR51172.1"/>
    <property type="molecule type" value="Genomic_DNA"/>
</dbReference>
<dbReference type="AlphaFoldDB" id="A0A918KYT9"/>
<dbReference type="SUPFAM" id="SSF55729">
    <property type="entry name" value="Acyl-CoA N-acyltransferases (Nat)"/>
    <property type="match status" value="1"/>
</dbReference>
<dbReference type="Pfam" id="PF00583">
    <property type="entry name" value="Acetyltransf_1"/>
    <property type="match status" value="1"/>
</dbReference>
<sequence>MELRGRRAGGRPASLRSGHMKDDQAARVHERLAARPELRPVVFGEGRRFGLWELASLAEGALGECVDPDSLTVSSEKRWRLRLGAAGHEHRHDDEFRRRYWICAPEDRCRQREPLGTIALDTWPVGAGALHVSSLYTHPVARRQGLASAVLDTVYEACRAEGLHGFRLDTYWTWQQTVRYYLRRGLWVTSWKHSLGLARLSYLPRYEVRGDESALTFAVTGPQGDAVPLLVADSADGRLRLRETEQYRSLPDRRDAVRLYARSTLALHLALRGRPLVRGEEEWAEARRWCDIGEPEGLAYKIGVFEEVAHENGWKVETPYVRPSG</sequence>
<dbReference type="InterPro" id="IPR016181">
    <property type="entry name" value="Acyl_CoA_acyltransferase"/>
</dbReference>
<dbReference type="InterPro" id="IPR000182">
    <property type="entry name" value="GNAT_dom"/>
</dbReference>
<keyword evidence="4" id="KW-1185">Reference proteome</keyword>
<dbReference type="Proteomes" id="UP000658320">
    <property type="component" value="Unassembled WGS sequence"/>
</dbReference>
<feature type="domain" description="N-acetyltransferase" evidence="2">
    <location>
        <begin position="71"/>
        <end position="222"/>
    </location>
</feature>
<protein>
    <recommendedName>
        <fullName evidence="2">N-acetyltransferase domain-containing protein</fullName>
    </recommendedName>
</protein>
<feature type="region of interest" description="Disordered" evidence="1">
    <location>
        <begin position="1"/>
        <end position="24"/>
    </location>
</feature>
<dbReference type="GO" id="GO:0016747">
    <property type="term" value="F:acyltransferase activity, transferring groups other than amino-acyl groups"/>
    <property type="evidence" value="ECO:0007669"/>
    <property type="project" value="InterPro"/>
</dbReference>
<dbReference type="CDD" id="cd04301">
    <property type="entry name" value="NAT_SF"/>
    <property type="match status" value="1"/>
</dbReference>
<gene>
    <name evidence="3" type="ORF">GCM10010251_80330</name>
</gene>
<dbReference type="Gene3D" id="3.40.630.30">
    <property type="match status" value="1"/>
</dbReference>
<name>A0A918KYT9_9ACTN</name>
<comment type="caution">
    <text evidence="3">The sequence shown here is derived from an EMBL/GenBank/DDBJ whole genome shotgun (WGS) entry which is preliminary data.</text>
</comment>
<organism evidence="3 4">
    <name type="scientific">Streptomyces aurantiogriseus</name>
    <dbReference type="NCBI Taxonomy" id="66870"/>
    <lineage>
        <taxon>Bacteria</taxon>
        <taxon>Bacillati</taxon>
        <taxon>Actinomycetota</taxon>
        <taxon>Actinomycetes</taxon>
        <taxon>Kitasatosporales</taxon>
        <taxon>Streptomycetaceae</taxon>
        <taxon>Streptomyces</taxon>
    </lineage>
</organism>
<proteinExistence type="predicted"/>
<accession>A0A918KYT9</accession>
<evidence type="ECO:0000256" key="1">
    <source>
        <dbReference type="SAM" id="MobiDB-lite"/>
    </source>
</evidence>
<reference evidence="3" key="1">
    <citation type="journal article" date="2014" name="Int. J. Syst. Evol. Microbiol.">
        <title>Complete genome sequence of Corynebacterium casei LMG S-19264T (=DSM 44701T), isolated from a smear-ripened cheese.</title>
        <authorList>
            <consortium name="US DOE Joint Genome Institute (JGI-PGF)"/>
            <person name="Walter F."/>
            <person name="Albersmeier A."/>
            <person name="Kalinowski J."/>
            <person name="Ruckert C."/>
        </authorList>
    </citation>
    <scope>NUCLEOTIDE SEQUENCE</scope>
    <source>
        <strain evidence="3">JCM 4346</strain>
    </source>
</reference>
<dbReference type="PROSITE" id="PS51186">
    <property type="entry name" value="GNAT"/>
    <property type="match status" value="1"/>
</dbReference>
<evidence type="ECO:0000313" key="4">
    <source>
        <dbReference type="Proteomes" id="UP000658320"/>
    </source>
</evidence>